<dbReference type="Pfam" id="PF25039">
    <property type="entry name" value="BLTP1_M"/>
    <property type="match status" value="1"/>
</dbReference>
<feature type="non-terminal residue" evidence="3">
    <location>
        <position position="1"/>
    </location>
</feature>
<feature type="compositionally biased region" description="Polar residues" evidence="1">
    <location>
        <begin position="947"/>
        <end position="971"/>
    </location>
</feature>
<feature type="region of interest" description="Disordered" evidence="1">
    <location>
        <begin position="233"/>
        <end position="257"/>
    </location>
</feature>
<feature type="domain" description="Bridge-like lipid transfer protein family member 1 C-terminal" evidence="2">
    <location>
        <begin position="2347"/>
        <end position="2791"/>
    </location>
</feature>
<feature type="region of interest" description="Disordered" evidence="1">
    <location>
        <begin position="1554"/>
        <end position="1582"/>
    </location>
</feature>
<dbReference type="GO" id="GO:0048488">
    <property type="term" value="P:synaptic vesicle endocytosis"/>
    <property type="evidence" value="ECO:0007669"/>
    <property type="project" value="TreeGrafter"/>
</dbReference>
<dbReference type="PANTHER" id="PTHR31640:SF1">
    <property type="entry name" value="BRIDGE-LIKE LIPID TRANSFER PROTEIN FAMILY MEMBER 1"/>
    <property type="match status" value="1"/>
</dbReference>
<gene>
    <name evidence="3" type="ORF">TR137282</name>
</gene>
<dbReference type="GO" id="GO:0098793">
    <property type="term" value="C:presynapse"/>
    <property type="evidence" value="ECO:0007669"/>
    <property type="project" value="GOC"/>
</dbReference>
<evidence type="ECO:0000259" key="2">
    <source>
        <dbReference type="SMART" id="SM01220"/>
    </source>
</evidence>
<evidence type="ECO:0000313" key="3">
    <source>
        <dbReference type="EMBL" id="JAP51395.1"/>
    </source>
</evidence>
<protein>
    <recommendedName>
        <fullName evidence="2">Bridge-like lipid transfer protein family member 1 C-terminal domain-containing protein</fullName>
    </recommendedName>
</protein>
<organism evidence="3">
    <name type="scientific">Schistocephalus solidus</name>
    <name type="common">Tapeworm</name>
    <dbReference type="NCBI Taxonomy" id="70667"/>
    <lineage>
        <taxon>Eukaryota</taxon>
        <taxon>Metazoa</taxon>
        <taxon>Spiralia</taxon>
        <taxon>Lophotrochozoa</taxon>
        <taxon>Platyhelminthes</taxon>
        <taxon>Cestoda</taxon>
        <taxon>Eucestoda</taxon>
        <taxon>Diphyllobothriidea</taxon>
        <taxon>Diphyllobothriidae</taxon>
        <taxon>Schistocephalus</taxon>
    </lineage>
</organism>
<feature type="region of interest" description="Disordered" evidence="1">
    <location>
        <begin position="848"/>
        <end position="881"/>
    </location>
</feature>
<feature type="region of interest" description="Disordered" evidence="1">
    <location>
        <begin position="129"/>
        <end position="152"/>
    </location>
</feature>
<feature type="region of interest" description="Disordered" evidence="1">
    <location>
        <begin position="2202"/>
        <end position="2268"/>
    </location>
</feature>
<feature type="region of interest" description="Disordered" evidence="1">
    <location>
        <begin position="1"/>
        <end position="40"/>
    </location>
</feature>
<feature type="region of interest" description="Disordered" evidence="1">
    <location>
        <begin position="2332"/>
        <end position="2354"/>
    </location>
</feature>
<feature type="region of interest" description="Disordered" evidence="1">
    <location>
        <begin position="1621"/>
        <end position="1669"/>
    </location>
</feature>
<dbReference type="InterPro" id="IPR033616">
    <property type="entry name" value="BLTP1"/>
</dbReference>
<evidence type="ECO:0000256" key="1">
    <source>
        <dbReference type="SAM" id="MobiDB-lite"/>
    </source>
</evidence>
<sequence length="2791" mass="300099">LPRPVRIEGGPAISVEPQTRSPFAPSSYRPSGRPADPRRSPQALLCHRFSTQLTFRDTVGFSHEAGKAALPKPGDAELRSTTTQITAILRFDGIRQHSNLPLLRLLHQFVIMVYCAKDAQESVKRQQPNVAYRQGHPVPKESSEDTLTTTGSTIKSRCPAYVRLSGESQRSTPDSTGFLTSSGTGDLAQPLTRTFSSSIPLANAAAATETRHSCSDSPFATVMAEQLVATAQEESLDNISSSPRDVDGKPQKYPQTSASLGSLPTCWRKMLANIELFSTIPEPKNISKKPTSTMPTIAEENALLHCTKMPAPTTSWLPFAHFKQQTDEGELEWMSCTPQGHSGDVAEARPVSVTSKEDGRAAVGTSAFSLSSSGVAAAHRMDVAPTSTAHVSSSASTTVAAAQQQPQHRFLVPWLRGERIPMVVFVTLNVRQMIVSAVLSELNLTATVRNIHGSFTQTNKIRGRSRFKEISSAYSLSGHCDDADICLTEGSGIHILEVACVKMAPSHVFLSCSRSRRLERNACVICVGRVNVTLPHHPVRLHDMVQRQARHLSTTVSEFLQLPTSPAPQSRKSSQKMYSDANRNASVPRISNAVSVDAHTAATVPAAFQRHPLVINVSAVTKGLTVSVSLHPSLNAVYEVDPVYFLGQIGPTGFVDITLTKHALNFKSVRLPASFPRAVSIRLPKILTSIARCQSSGGKYALGPGGERIISQGLTTKEGSYVDIQSTIGTFDQALPSDTLNYIVVVVKLFMKEINEVIRKMAGEQQAWPSVPLSQSTGTDIYKNVSSSKFAVATRFTFRLKLQGIRLQATTPSGAVKLETTEINVELSNRIGRTHASWYAESSSSSLARAHGLPDSRSRKLGDGKSKPTLKTVHPHREPGSFSAATDATSCAGCESIVLFARLQHLCLELGYLDQDVLYNERAPEFRTLAFFKTSIALRSLLAEEVSSPQRQTAPHKVSITSTKRANNEASTGAPRSATVPTAAAPSSYLRSAPPAKPSSFFVGGNASDSQRSAVGSVPVVDGNTPTGSSVSGANVSGEQEAFLVSLRRPIIWIKPSAFDRGILIWMVYTREFSKWNEQMRKLNAMSESISTPASPPLLFRNQSVVYRSRHSNMPFLGSVSPQPTIRSLTSASTVSIDNASGSAGSLLKRLPSIASSALSREPGPPLPAPSPPPSVPARPPVNGPTLFFQLNVEDLGICLPTNILQTSPTSVEVDSRTSLVLTLSRSSLSACLHGSLVSEGEFTDFCLRFDDDFNVGSDDWKPDREKSTIRVRNEEHMIVMNGCVVPSGTSRVCCKALQWLRPDEKARWLVNVHWNMRGLDVHMDHNIGRRLKSLFVTLTTMAGYDGRAPYAQTSTEEEATMVAPNAAEEIGAGETPSDARWPPSSSPPAIGSRRTSTFGAVSMDRLYLDEQLSSDLHNAESQRQKLEAQYCSSYKRMKWSNLRKRTNLPGLPSGRLRRSGSLIASSKEQSKGLDPSQVESSARVPTSTSQLPGPSFPASLHSATDTSESPTLFDPIDDTNIYATPSNTGSVYCDADEMTPGGTWGPDFDVTSRAPGNSRATLSFSEDAEGTSGARTSELSDQFEEANSVFRMSSDLDMTTTAVGDGGGGGDVTHADSVFASAVAPPPPPPPPPPPRRRPQFAETIASVGTTESPEAANTPAGSREENESSLLFELDVHLHVDSGRCVLHPRLGGTPRQTSQSHNKTSSVSTAFMHGEGGIFGAEVRAFQPSPSTSIGLSQEEQLAAYLARYRRQLIQDPLQKPTDVSVFYIPAVDVGLHYTSHTKYGLAKDFGQAAQPHCAATEPSQFSDETPVESEATEKVSTPVAATAARVSSPISPVSPFSGQRGPLSVRPSNVGKSADLYATCVLQKLPNGLIVHPGLLDFLEQALENLPLAPDVEDDLESEDSESTQRKSSTVPLNDLLLTNPKAFLVDVVVHVHMQSSTIRFLCLPVSQIQCLITLPSLDVVFSTDRETTVGNETAKPLRPLPFRLPSESKASTEVPFTRAGSTGGSATFVIGDETPRSDIVSVGGLSVTAVLTEFQMVVFHPYGGDASESPSSSWLSTSSGNSLTLKVRDIRLNISRTVRTCRILSGALSGNTTAAAAAVDTDVNTEQAVLPSVDSAATVRALTSTLAGTSGSSGECTSLHSVVRFSGVFDIGVAEFKCDTRRTTEILDIPHAWYRSSLARALFIGQTAIIEGMEPGVPPGQTANEESLPNLQQEEEEESSVISDTSSRAEQNPEPRRRSPAAPAGSSIMASGNPLGSWLQNTTQASRLGKFRRNAGTTGAQPSVVFRQSPAPSTSQTAAAMEEARRRSATTLKAVPSTCDSFHTSAGGGGISNTTTLPPRISSAAPSQGGSLGVVSWQALPIFYVNISHLDVEMYIGSAMGLTRLDARNLFCDGRMYQDSSKRRQGRLGAGVHSCQFISAKGVVGGEFSLLDLESRIYLKEDPRSDPQHSAELLVGGLQARLEYMNTNIVFLRLSRLETYLHDDWRLREAEKLLLSSLLEDTADTDVGGSSSQTEQVTATAAVEAAANAAFGAPPVYVMVNGEITWDQLQLAIARTTTVDLMRSARKVREYFQDQLREGRLSLIGGQGEYYLRPESSSAMAVDSLSLPTESGETHTFETSDSRIASVPLEMGGGNLDKLLQRHWQTPMLEALQACLHHVTGIGPHGVAMRRDILQASTPFESPYFDASSVPPVLSGSLQLSGKSLAVACFAGNFRSAPDWAVFDLQHPTICFETEAQREAQPRQHLLSKDTAMPAADGGAANPATTPTSTEEVGGWINIRQV</sequence>
<feature type="compositionally biased region" description="Polar residues" evidence="1">
    <location>
        <begin position="1555"/>
        <end position="1565"/>
    </location>
</feature>
<dbReference type="EMBL" id="GEEE01011830">
    <property type="protein sequence ID" value="JAP51395.1"/>
    <property type="molecule type" value="Transcribed_RNA"/>
</dbReference>
<feature type="compositionally biased region" description="Pro residues" evidence="1">
    <location>
        <begin position="1625"/>
        <end position="1635"/>
    </location>
</feature>
<feature type="region of interest" description="Disordered" evidence="1">
    <location>
        <begin position="1372"/>
        <end position="1396"/>
    </location>
</feature>
<feature type="compositionally biased region" description="Polar residues" evidence="1">
    <location>
        <begin position="1502"/>
        <end position="1511"/>
    </location>
</feature>
<accession>A0A0X3PHH1</accession>
<feature type="region of interest" description="Disordered" evidence="1">
    <location>
        <begin position="1158"/>
        <end position="1181"/>
    </location>
</feature>
<dbReference type="SMART" id="SM01220">
    <property type="entry name" value="FSA_C"/>
    <property type="match status" value="1"/>
</dbReference>
<dbReference type="InterPro" id="IPR056742">
    <property type="entry name" value="BLTP1_C"/>
</dbReference>
<feature type="region of interest" description="Disordered" evidence="1">
    <location>
        <begin position="945"/>
        <end position="991"/>
    </location>
</feature>
<feature type="non-terminal residue" evidence="3">
    <location>
        <position position="2791"/>
    </location>
</feature>
<feature type="compositionally biased region" description="Basic and acidic residues" evidence="1">
    <location>
        <begin position="852"/>
        <end position="866"/>
    </location>
</feature>
<reference evidence="3" key="1">
    <citation type="submission" date="2016-01" db="EMBL/GenBank/DDBJ databases">
        <title>Reference transcriptome for the parasite Schistocephalus solidus: insights into the molecular evolution of parasitism.</title>
        <authorList>
            <person name="Hebert F.O."/>
            <person name="Grambauer S."/>
            <person name="Barber I."/>
            <person name="Landry C.R."/>
            <person name="Aubin-Horth N."/>
        </authorList>
    </citation>
    <scope>NUCLEOTIDE SEQUENCE</scope>
</reference>
<feature type="compositionally biased region" description="Polar residues" evidence="1">
    <location>
        <begin position="1478"/>
        <end position="1493"/>
    </location>
</feature>
<feature type="compositionally biased region" description="Low complexity" evidence="1">
    <location>
        <begin position="974"/>
        <end position="988"/>
    </location>
</feature>
<feature type="region of interest" description="Disordered" evidence="1">
    <location>
        <begin position="1445"/>
        <end position="1520"/>
    </location>
</feature>
<feature type="region of interest" description="Disordered" evidence="1">
    <location>
        <begin position="2283"/>
        <end position="2307"/>
    </location>
</feature>
<dbReference type="Pfam" id="PF25040">
    <property type="entry name" value="BLTP1_C"/>
    <property type="match status" value="5"/>
</dbReference>
<dbReference type="PANTHER" id="PTHR31640">
    <property type="entry name" value="TRANSMEMBRANE PROTEIN KIAA1109"/>
    <property type="match status" value="1"/>
</dbReference>
<feature type="compositionally biased region" description="Low complexity" evidence="1">
    <location>
        <begin position="2297"/>
        <end position="2307"/>
    </location>
</feature>
<feature type="compositionally biased region" description="Pro residues" evidence="1">
    <location>
        <begin position="1163"/>
        <end position="1181"/>
    </location>
</feature>
<dbReference type="InterPro" id="IPR056741">
    <property type="entry name" value="BLTP1_M"/>
</dbReference>
<feature type="region of interest" description="Disordered" evidence="1">
    <location>
        <begin position="2762"/>
        <end position="2783"/>
    </location>
</feature>
<name>A0A0X3PHH1_SCHSO</name>
<proteinExistence type="predicted"/>
<feature type="compositionally biased region" description="Polar residues" evidence="1">
    <location>
        <begin position="2229"/>
        <end position="2239"/>
    </location>
</feature>